<dbReference type="PANTHER" id="PTHR22872">
    <property type="entry name" value="BTK-BINDING PROTEIN-RELATED"/>
    <property type="match status" value="1"/>
</dbReference>
<dbReference type="AlphaFoldDB" id="A0A8S1E5S7"/>
<name>A0A8S1E5S7_9INSE</name>
<evidence type="ECO:0000259" key="3">
    <source>
        <dbReference type="PROSITE" id="PS50097"/>
    </source>
</evidence>
<feature type="repeat" description="RCC1" evidence="2">
    <location>
        <begin position="102"/>
        <end position="154"/>
    </location>
</feature>
<feature type="repeat" description="RCC1" evidence="2">
    <location>
        <begin position="155"/>
        <end position="207"/>
    </location>
</feature>
<feature type="domain" description="BTB" evidence="3">
    <location>
        <begin position="376"/>
        <end position="444"/>
    </location>
</feature>
<comment type="caution">
    <text evidence="4">The sequence shown here is derived from an EMBL/GenBank/DDBJ whole genome shotgun (WGS) entry which is preliminary data.</text>
</comment>
<dbReference type="Gene3D" id="3.30.710.10">
    <property type="entry name" value="Potassium Channel Kv1.1, Chain A"/>
    <property type="match status" value="1"/>
</dbReference>
<dbReference type="InterPro" id="IPR000408">
    <property type="entry name" value="Reg_chr_condens"/>
</dbReference>
<reference evidence="4 5" key="1">
    <citation type="submission" date="2020-04" db="EMBL/GenBank/DDBJ databases">
        <authorList>
            <person name="Alioto T."/>
            <person name="Alioto T."/>
            <person name="Gomez Garrido J."/>
        </authorList>
    </citation>
    <scope>NUCLEOTIDE SEQUENCE [LARGE SCALE GENOMIC DNA]</scope>
</reference>
<dbReference type="OrthoDB" id="5981550at2759"/>
<dbReference type="PROSITE" id="PS50012">
    <property type="entry name" value="RCC1_3"/>
    <property type="match status" value="2"/>
</dbReference>
<protein>
    <recommendedName>
        <fullName evidence="3">BTB domain-containing protein</fullName>
    </recommendedName>
</protein>
<dbReference type="PRINTS" id="PR00633">
    <property type="entry name" value="RCCNDNSATION"/>
</dbReference>
<dbReference type="PANTHER" id="PTHR22872:SF10">
    <property type="entry name" value="ULTRAVIOLET-B RECEPTOR UVR8"/>
    <property type="match status" value="1"/>
</dbReference>
<proteinExistence type="predicted"/>
<dbReference type="EMBL" id="CADEPI010000416">
    <property type="protein sequence ID" value="CAB3385487.1"/>
    <property type="molecule type" value="Genomic_DNA"/>
</dbReference>
<organism evidence="4 5">
    <name type="scientific">Cloeon dipterum</name>
    <dbReference type="NCBI Taxonomy" id="197152"/>
    <lineage>
        <taxon>Eukaryota</taxon>
        <taxon>Metazoa</taxon>
        <taxon>Ecdysozoa</taxon>
        <taxon>Arthropoda</taxon>
        <taxon>Hexapoda</taxon>
        <taxon>Insecta</taxon>
        <taxon>Pterygota</taxon>
        <taxon>Palaeoptera</taxon>
        <taxon>Ephemeroptera</taxon>
        <taxon>Pisciforma</taxon>
        <taxon>Baetidae</taxon>
        <taxon>Cloeon</taxon>
    </lineage>
</organism>
<evidence type="ECO:0000256" key="2">
    <source>
        <dbReference type="PROSITE-ProRule" id="PRU00235"/>
    </source>
</evidence>
<accession>A0A8S1E5S7</accession>
<dbReference type="SMART" id="SM00225">
    <property type="entry name" value="BTB"/>
    <property type="match status" value="1"/>
</dbReference>
<dbReference type="SUPFAM" id="SSF50985">
    <property type="entry name" value="RCC1/BLIP-II"/>
    <property type="match status" value="1"/>
</dbReference>
<dbReference type="PROSITE" id="PS50097">
    <property type="entry name" value="BTB"/>
    <property type="match status" value="1"/>
</dbReference>
<keyword evidence="5" id="KW-1185">Reference proteome</keyword>
<dbReference type="Proteomes" id="UP000494165">
    <property type="component" value="Unassembled WGS sequence"/>
</dbReference>
<dbReference type="Pfam" id="PF00415">
    <property type="entry name" value="RCC1"/>
    <property type="match status" value="3"/>
</dbReference>
<dbReference type="SUPFAM" id="SSF54695">
    <property type="entry name" value="POZ domain"/>
    <property type="match status" value="1"/>
</dbReference>
<dbReference type="InterPro" id="IPR011333">
    <property type="entry name" value="SKP1/BTB/POZ_sf"/>
</dbReference>
<dbReference type="Gene3D" id="2.130.10.30">
    <property type="entry name" value="Regulator of chromosome condensation 1/beta-lactamase-inhibitor protein II"/>
    <property type="match status" value="1"/>
</dbReference>
<evidence type="ECO:0000313" key="5">
    <source>
        <dbReference type="Proteomes" id="UP000494165"/>
    </source>
</evidence>
<evidence type="ECO:0000256" key="1">
    <source>
        <dbReference type="ARBA" id="ARBA00022737"/>
    </source>
</evidence>
<dbReference type="InterPro" id="IPR009091">
    <property type="entry name" value="RCC1/BLIP-II"/>
</dbReference>
<dbReference type="InterPro" id="IPR000210">
    <property type="entry name" value="BTB/POZ_dom"/>
</dbReference>
<dbReference type="PROSITE" id="PS00626">
    <property type="entry name" value="RCC1_2"/>
    <property type="match status" value="1"/>
</dbReference>
<dbReference type="InterPro" id="IPR051625">
    <property type="entry name" value="Signaling_Regulatory_Domain"/>
</dbReference>
<dbReference type="CDD" id="cd18186">
    <property type="entry name" value="BTB_POZ_ZBTB_KLHL-like"/>
    <property type="match status" value="1"/>
</dbReference>
<keyword evidence="1" id="KW-0677">Repeat</keyword>
<gene>
    <name evidence="4" type="ORF">CLODIP_2_CD01967</name>
</gene>
<evidence type="ECO:0000313" key="4">
    <source>
        <dbReference type="EMBL" id="CAB3385487.1"/>
    </source>
</evidence>
<dbReference type="Pfam" id="PF00651">
    <property type="entry name" value="BTB"/>
    <property type="match status" value="1"/>
</dbReference>
<sequence>MSSNCLDKWDLFALLSKEVKQNIRLAIVFGGDLDGTSNAIFVMRDDDVYGFGINTNGCLGTGDTVPHTKPQKIQILCGQNIIGLEHGGFKTKISVFAICASGSLFAWGKNKRGELGLGTKEHTMVPTKVEGDLEGKRVVQVACGTFHTLALTSDGEVFAFGSNDFGELGLGNTEETSHPKKVNGLLAGRFVTAVACGFVMSFALLDTGEVITWGKAQIGEVDNTQALFPNPRIAPGSEGVLFSKIVCGPTTALLLSREGEVRTWGYNVAHQLIEKRLGPAIHVYKDMGRVTDIAASKNPEIHHFSAAINENGQVFRFNIWGALISMARGTPELTFFSTLDEVFAATKPQATARPLRPKIDSINSTAERFFEDPETCNFTFIIEGKKIHVHKLILVMRSAVFRAMFYGNYFKDSSVRELTIEGCSYEVFHAFLKYFYTSELYLNDEIITGLIGLSCFFLTADIQEACIKYAEQNLNMENVAVFHEVARLHKFEELEDTIFDFFLDHEADVKSAFFSKTLKENDERIFSDRSFRREILKELIASQTPTSSGKRRPLRLFIQDHVTF</sequence>